<dbReference type="Pfam" id="PF01494">
    <property type="entry name" value="FAD_binding_3"/>
    <property type="match status" value="1"/>
</dbReference>
<dbReference type="Gene3D" id="3.30.9.20">
    <property type="match status" value="1"/>
</dbReference>
<protein>
    <recommendedName>
        <fullName evidence="3">FAD-binding domain-containing protein</fullName>
    </recommendedName>
</protein>
<dbReference type="GO" id="GO:0016491">
    <property type="term" value="F:oxidoreductase activity"/>
    <property type="evidence" value="ECO:0007669"/>
    <property type="project" value="UniProtKB-KW"/>
</dbReference>
<dbReference type="PRINTS" id="PR00420">
    <property type="entry name" value="RNGMNOXGNASE"/>
</dbReference>
<sequence>MRIAIIGGGPGGLLFAALAARNIPGAHVDLFERNRSDEAFGFGVVFSDATQSGVDAADSALRETLDASGVRWDAIRVTVKGETMTFGGNGMGAVLRKDLLAALQRRATEAGAHLHFSTPRRADELGDYDVIVAADGANSQTRAAIGDDSLGVTYETAAAKFIWFATDAPFEGLTFLHTHADGLTADVPGVFAAHAYPIGGGLSTFIVETDEDTWRAAGLDGFDLTTAPGPSDEHSQRRLEEIFAPLIGGARLIGNNSRWGNFRTIRARSWHSGKVVLLGDAVHTAHFSVGSGTKMSLEDAIALADALATHPDDVEAAFLAYEAERQPQVARIQGAARPSLSWWENFGTYFHAFEPWQFGFHFFSRALPAAKIARRDPDAVRRALDRWQSRHGAPPLESAVAGLLDRRVVARDALPPVVTVAAGDGIRPDDAVRSALAEHRDATAVLVTGGSALDRQLTAEAARLRHGVAAIIDEPDCDEDRAMTLVLSGRADAVLR</sequence>
<evidence type="ECO:0000313" key="5">
    <source>
        <dbReference type="Proteomes" id="UP000075025"/>
    </source>
</evidence>
<dbReference type="PATRIC" id="fig|2033.6.peg.1106"/>
<dbReference type="RefSeq" id="WP_058625229.1">
    <property type="nucleotide sequence ID" value="NZ_LDRT01000163.1"/>
</dbReference>
<dbReference type="Gene3D" id="3.50.50.60">
    <property type="entry name" value="FAD/NAD(P)-binding domain"/>
    <property type="match status" value="1"/>
</dbReference>
<proteinExistence type="predicted"/>
<keyword evidence="1" id="KW-0560">Oxidoreductase</keyword>
<dbReference type="InterPro" id="IPR050631">
    <property type="entry name" value="PheA/TfdB_FAD_monoxygenase"/>
</dbReference>
<dbReference type="AlphaFoldDB" id="A0A147EST8"/>
<dbReference type="PANTHER" id="PTHR43476:SF4">
    <property type="entry name" value="BLR0106 PROTEIN"/>
    <property type="match status" value="1"/>
</dbReference>
<gene>
    <name evidence="4" type="ORF">NS220_17330</name>
</gene>
<dbReference type="OrthoDB" id="3169239at2"/>
<dbReference type="SUPFAM" id="SSF51905">
    <property type="entry name" value="FAD/NAD(P)-binding domain"/>
    <property type="match status" value="1"/>
</dbReference>
<comment type="caution">
    <text evidence="4">The sequence shown here is derived from an EMBL/GenBank/DDBJ whole genome shotgun (WGS) entry which is preliminary data.</text>
</comment>
<dbReference type="PANTHER" id="PTHR43476">
    <property type="entry name" value="3-(3-HYDROXY-PHENYL)PROPIONATE/3-HYDROXYCINNAMIC ACID HYDROXYLASE"/>
    <property type="match status" value="1"/>
</dbReference>
<keyword evidence="2" id="KW-0520">NAD</keyword>
<evidence type="ECO:0000256" key="1">
    <source>
        <dbReference type="ARBA" id="ARBA00023002"/>
    </source>
</evidence>
<name>A0A147EST8_MICTE</name>
<dbReference type="Pfam" id="PF13450">
    <property type="entry name" value="NAD_binding_8"/>
    <property type="match status" value="1"/>
</dbReference>
<dbReference type="GO" id="GO:0071949">
    <property type="term" value="F:FAD binding"/>
    <property type="evidence" value="ECO:0007669"/>
    <property type="project" value="InterPro"/>
</dbReference>
<evidence type="ECO:0000259" key="3">
    <source>
        <dbReference type="Pfam" id="PF01494"/>
    </source>
</evidence>
<evidence type="ECO:0000313" key="4">
    <source>
        <dbReference type="EMBL" id="KTR87638.1"/>
    </source>
</evidence>
<organism evidence="4 5">
    <name type="scientific">Microbacterium testaceum</name>
    <name type="common">Aureobacterium testaceum</name>
    <name type="synonym">Brevibacterium testaceum</name>
    <dbReference type="NCBI Taxonomy" id="2033"/>
    <lineage>
        <taxon>Bacteria</taxon>
        <taxon>Bacillati</taxon>
        <taxon>Actinomycetota</taxon>
        <taxon>Actinomycetes</taxon>
        <taxon>Micrococcales</taxon>
        <taxon>Microbacteriaceae</taxon>
        <taxon>Microbacterium</taxon>
    </lineage>
</organism>
<accession>A0A147EST8</accession>
<feature type="domain" description="FAD-binding" evidence="3">
    <location>
        <begin position="131"/>
        <end position="332"/>
    </location>
</feature>
<dbReference type="InterPro" id="IPR036188">
    <property type="entry name" value="FAD/NAD-bd_sf"/>
</dbReference>
<reference evidence="4 5" key="1">
    <citation type="journal article" date="2016" name="Front. Microbiol.">
        <title>Genomic Resource of Rice Seed Associated Bacteria.</title>
        <authorList>
            <person name="Midha S."/>
            <person name="Bansal K."/>
            <person name="Sharma S."/>
            <person name="Kumar N."/>
            <person name="Patil P.P."/>
            <person name="Chaudhry V."/>
            <person name="Patil P.B."/>
        </authorList>
    </citation>
    <scope>NUCLEOTIDE SEQUENCE [LARGE SCALE GENOMIC DNA]</scope>
    <source>
        <strain evidence="4 5">NS220</strain>
    </source>
</reference>
<evidence type="ECO:0000256" key="2">
    <source>
        <dbReference type="ARBA" id="ARBA00023027"/>
    </source>
</evidence>
<dbReference type="EMBL" id="LDRT01000163">
    <property type="protein sequence ID" value="KTR87638.1"/>
    <property type="molecule type" value="Genomic_DNA"/>
</dbReference>
<dbReference type="Proteomes" id="UP000075025">
    <property type="component" value="Unassembled WGS sequence"/>
</dbReference>
<dbReference type="InterPro" id="IPR002938">
    <property type="entry name" value="FAD-bd"/>
</dbReference>